<dbReference type="Proteomes" id="UP000000692">
    <property type="component" value="Chromosome"/>
</dbReference>
<dbReference type="Gene3D" id="1.10.10.10">
    <property type="entry name" value="Winged helix-like DNA-binding domain superfamily/Winged helix DNA-binding domain"/>
    <property type="match status" value="1"/>
</dbReference>
<dbReference type="InterPro" id="IPR036388">
    <property type="entry name" value="WH-like_DNA-bd_sf"/>
</dbReference>
<feature type="domain" description="HTH iclR-type" evidence="5">
    <location>
        <begin position="24"/>
        <end position="86"/>
    </location>
</feature>
<keyword evidence="2" id="KW-0238">DNA-binding</keyword>
<evidence type="ECO:0000259" key="6">
    <source>
        <dbReference type="PROSITE" id="PS51078"/>
    </source>
</evidence>
<gene>
    <name evidence="7" type="ordered locus">KVU_0769</name>
</gene>
<feature type="compositionally biased region" description="Acidic residues" evidence="4">
    <location>
        <begin position="1"/>
        <end position="14"/>
    </location>
</feature>
<evidence type="ECO:0000313" key="8">
    <source>
        <dbReference type="Proteomes" id="UP000000692"/>
    </source>
</evidence>
<dbReference type="Pfam" id="PF01614">
    <property type="entry name" value="IclR_C"/>
    <property type="match status" value="1"/>
</dbReference>
<dbReference type="PANTHER" id="PTHR30136">
    <property type="entry name" value="HELIX-TURN-HELIX TRANSCRIPTIONAL REGULATOR, ICLR FAMILY"/>
    <property type="match status" value="1"/>
</dbReference>
<dbReference type="SMART" id="SM00346">
    <property type="entry name" value="HTH_ICLR"/>
    <property type="match status" value="1"/>
</dbReference>
<dbReference type="SUPFAM" id="SSF46785">
    <property type="entry name" value="Winged helix' DNA-binding domain"/>
    <property type="match status" value="1"/>
</dbReference>
<dbReference type="InterPro" id="IPR050707">
    <property type="entry name" value="HTH_MetabolicPath_Reg"/>
</dbReference>
<dbReference type="AlphaFoldDB" id="F9Y4Q2"/>
<dbReference type="PROSITE" id="PS51077">
    <property type="entry name" value="HTH_ICLR"/>
    <property type="match status" value="1"/>
</dbReference>
<dbReference type="eggNOG" id="COG1414">
    <property type="taxonomic scope" value="Bacteria"/>
</dbReference>
<dbReference type="GO" id="GO:0003677">
    <property type="term" value="F:DNA binding"/>
    <property type="evidence" value="ECO:0007669"/>
    <property type="project" value="UniProtKB-KW"/>
</dbReference>
<dbReference type="GO" id="GO:0045892">
    <property type="term" value="P:negative regulation of DNA-templated transcription"/>
    <property type="evidence" value="ECO:0007669"/>
    <property type="project" value="TreeGrafter"/>
</dbReference>
<dbReference type="PATRIC" id="fig|759362.5.peg.796"/>
<sequence length="264" mass="28373">MMDEFELFPEEDPETGGGKRSPMIQSVSFAARFLKVMAEAGSSLPLSELARQAGTGRSTAHRYLQSLVKEGLARQDRATGHYDLGPMALTIGIAALKRTDAIEVAAQHTRDLALQHGLSAGVAIWTDRGPVLVRWYRNVYFAINPLVLGDILPLDNTACGLVFQAFLPPAAVQAARANQPETFRGTPPDAPTLETIRQTGWAEKTSHLLPNVTGQAAPVFDVQGELVCVMTTVTDLGRLAHPEDRMALLAEAKRVNAALGAAIP</sequence>
<dbReference type="InterPro" id="IPR014757">
    <property type="entry name" value="Tscrpt_reg_IclR_C"/>
</dbReference>
<evidence type="ECO:0000256" key="2">
    <source>
        <dbReference type="ARBA" id="ARBA00023125"/>
    </source>
</evidence>
<feature type="domain" description="IclR-ED" evidence="6">
    <location>
        <begin position="87"/>
        <end position="261"/>
    </location>
</feature>
<protein>
    <submittedName>
        <fullName evidence="7">IclR family transcriptional regulator</fullName>
    </submittedName>
</protein>
<evidence type="ECO:0000256" key="1">
    <source>
        <dbReference type="ARBA" id="ARBA00023015"/>
    </source>
</evidence>
<evidence type="ECO:0000259" key="5">
    <source>
        <dbReference type="PROSITE" id="PS51077"/>
    </source>
</evidence>
<dbReference type="PANTHER" id="PTHR30136:SF8">
    <property type="entry name" value="TRANSCRIPTIONAL REGULATORY PROTEIN"/>
    <property type="match status" value="1"/>
</dbReference>
<name>F9Y4Q2_KETVW</name>
<keyword evidence="1" id="KW-0805">Transcription regulation</keyword>
<dbReference type="Pfam" id="PF09339">
    <property type="entry name" value="HTH_IclR"/>
    <property type="match status" value="1"/>
</dbReference>
<reference evidence="7 8" key="1">
    <citation type="journal article" date="2011" name="J. Bacteriol.">
        <title>Complete genome sequence of the industrial strain Ketogulonicigenium vulgare WSH-001.</title>
        <authorList>
            <person name="Liu L."/>
            <person name="Li Y."/>
            <person name="Zhang J."/>
            <person name="Zhou Z."/>
            <person name="Liu J."/>
            <person name="Li X."/>
            <person name="Zhou J."/>
            <person name="Du G."/>
            <person name="Wang L."/>
            <person name="Chen J."/>
        </authorList>
    </citation>
    <scope>NUCLEOTIDE SEQUENCE [LARGE SCALE GENOMIC DNA]</scope>
    <source>
        <strain evidence="7 8">WSH-001</strain>
    </source>
</reference>
<dbReference type="InterPro" id="IPR036390">
    <property type="entry name" value="WH_DNA-bd_sf"/>
</dbReference>
<evidence type="ECO:0000313" key="7">
    <source>
        <dbReference type="EMBL" id="AEM40609.1"/>
    </source>
</evidence>
<dbReference type="SUPFAM" id="SSF55781">
    <property type="entry name" value="GAF domain-like"/>
    <property type="match status" value="1"/>
</dbReference>
<dbReference type="FunFam" id="1.10.10.10:FF:000056">
    <property type="entry name" value="IclR family transcriptional regulator"/>
    <property type="match status" value="1"/>
</dbReference>
<keyword evidence="8" id="KW-1185">Reference proteome</keyword>
<evidence type="ECO:0000256" key="3">
    <source>
        <dbReference type="ARBA" id="ARBA00023163"/>
    </source>
</evidence>
<dbReference type="InterPro" id="IPR029016">
    <property type="entry name" value="GAF-like_dom_sf"/>
</dbReference>
<accession>F9Y4Q2</accession>
<dbReference type="KEGG" id="kvl:KVU_0769"/>
<dbReference type="Gene3D" id="3.30.450.40">
    <property type="match status" value="1"/>
</dbReference>
<dbReference type="GO" id="GO:0003700">
    <property type="term" value="F:DNA-binding transcription factor activity"/>
    <property type="evidence" value="ECO:0007669"/>
    <property type="project" value="TreeGrafter"/>
</dbReference>
<dbReference type="PROSITE" id="PS51078">
    <property type="entry name" value="ICLR_ED"/>
    <property type="match status" value="1"/>
</dbReference>
<proteinExistence type="predicted"/>
<feature type="region of interest" description="Disordered" evidence="4">
    <location>
        <begin position="1"/>
        <end position="22"/>
    </location>
</feature>
<keyword evidence="3" id="KW-0804">Transcription</keyword>
<dbReference type="EMBL" id="CP002018">
    <property type="protein sequence ID" value="AEM40609.1"/>
    <property type="molecule type" value="Genomic_DNA"/>
</dbReference>
<organism evidence="7 8">
    <name type="scientific">Ketogulonicigenium vulgare (strain WSH-001)</name>
    <dbReference type="NCBI Taxonomy" id="759362"/>
    <lineage>
        <taxon>Bacteria</taxon>
        <taxon>Pseudomonadati</taxon>
        <taxon>Pseudomonadota</taxon>
        <taxon>Alphaproteobacteria</taxon>
        <taxon>Rhodobacterales</taxon>
        <taxon>Roseobacteraceae</taxon>
        <taxon>Ketogulonicigenium</taxon>
    </lineage>
</organism>
<dbReference type="RefSeq" id="WP_013384059.1">
    <property type="nucleotide sequence ID" value="NC_017384.1"/>
</dbReference>
<dbReference type="InterPro" id="IPR005471">
    <property type="entry name" value="Tscrpt_reg_IclR_N"/>
</dbReference>
<dbReference type="OrthoDB" id="9807558at2"/>
<evidence type="ECO:0000256" key="4">
    <source>
        <dbReference type="SAM" id="MobiDB-lite"/>
    </source>
</evidence>
<dbReference type="HOGENOM" id="CLU_062618_2_0_5"/>